<evidence type="ECO:0000256" key="2">
    <source>
        <dbReference type="ARBA" id="ARBA00018867"/>
    </source>
</evidence>
<name>A0ABR2K7V9_9EUKA</name>
<dbReference type="PROSITE" id="PS50082">
    <property type="entry name" value="WD_REPEATS_2"/>
    <property type="match status" value="3"/>
</dbReference>
<dbReference type="Gene3D" id="2.130.10.10">
    <property type="entry name" value="YVTN repeat-like/Quinoprotein amine dehydrogenase"/>
    <property type="match status" value="2"/>
</dbReference>
<dbReference type="Proteomes" id="UP001470230">
    <property type="component" value="Unassembled WGS sequence"/>
</dbReference>
<evidence type="ECO:0000256" key="3">
    <source>
        <dbReference type="PROSITE-ProRule" id="PRU00221"/>
    </source>
</evidence>
<dbReference type="InterPro" id="IPR001680">
    <property type="entry name" value="WD40_rpt"/>
</dbReference>
<evidence type="ECO:0000256" key="4">
    <source>
        <dbReference type="SAM" id="MobiDB-lite"/>
    </source>
</evidence>
<feature type="repeat" description="WD" evidence="3">
    <location>
        <begin position="285"/>
        <end position="319"/>
    </location>
</feature>
<dbReference type="SMART" id="SM00320">
    <property type="entry name" value="WD40"/>
    <property type="match status" value="5"/>
</dbReference>
<comment type="caution">
    <text evidence="5">The sequence shown here is derived from an EMBL/GenBank/DDBJ whole genome shotgun (WGS) entry which is preliminary data.</text>
</comment>
<dbReference type="InterPro" id="IPR015943">
    <property type="entry name" value="WD40/YVTN_repeat-like_dom_sf"/>
</dbReference>
<dbReference type="InterPro" id="IPR011047">
    <property type="entry name" value="Quinoprotein_ADH-like_sf"/>
</dbReference>
<dbReference type="PROSITE" id="PS50294">
    <property type="entry name" value="WD_REPEATS_REGION"/>
    <property type="match status" value="1"/>
</dbReference>
<evidence type="ECO:0000256" key="1">
    <source>
        <dbReference type="ARBA" id="ARBA00009890"/>
    </source>
</evidence>
<feature type="repeat" description="WD" evidence="3">
    <location>
        <begin position="73"/>
        <end position="102"/>
    </location>
</feature>
<proteinExistence type="inferred from homology"/>
<dbReference type="PANTHER" id="PTHR19842">
    <property type="entry name" value="G BETA-LIKE PROTEIN GBL"/>
    <property type="match status" value="1"/>
</dbReference>
<gene>
    <name evidence="5" type="ORF">M9Y10_037967</name>
</gene>
<keyword evidence="6" id="KW-1185">Reference proteome</keyword>
<evidence type="ECO:0000313" key="5">
    <source>
        <dbReference type="EMBL" id="KAK8886933.1"/>
    </source>
</evidence>
<dbReference type="PANTHER" id="PTHR19842:SF0">
    <property type="entry name" value="TARGET OF RAPAMYCIN COMPLEX SUBUNIT LST8"/>
    <property type="match status" value="1"/>
</dbReference>
<keyword evidence="3" id="KW-0853">WD repeat</keyword>
<dbReference type="SUPFAM" id="SSF50998">
    <property type="entry name" value="Quinoprotein alcohol dehydrogenase-like"/>
    <property type="match status" value="1"/>
</dbReference>
<comment type="similarity">
    <text evidence="1">Belongs to the WD repeat LST8 family.</text>
</comment>
<dbReference type="Pfam" id="PF00400">
    <property type="entry name" value="WD40"/>
    <property type="match status" value="4"/>
</dbReference>
<feature type="region of interest" description="Disordered" evidence="4">
    <location>
        <begin position="196"/>
        <end position="222"/>
    </location>
</feature>
<protein>
    <recommendedName>
        <fullName evidence="2">Target of rapamycin complex subunit LST8</fullName>
    </recommendedName>
</protein>
<feature type="repeat" description="WD" evidence="3">
    <location>
        <begin position="234"/>
        <end position="275"/>
    </location>
</feature>
<organism evidence="5 6">
    <name type="scientific">Tritrichomonas musculus</name>
    <dbReference type="NCBI Taxonomy" id="1915356"/>
    <lineage>
        <taxon>Eukaryota</taxon>
        <taxon>Metamonada</taxon>
        <taxon>Parabasalia</taxon>
        <taxon>Tritrichomonadida</taxon>
        <taxon>Tritrichomonadidae</taxon>
        <taxon>Tritrichomonas</taxon>
    </lineage>
</organism>
<reference evidence="5 6" key="1">
    <citation type="submission" date="2024-04" db="EMBL/GenBank/DDBJ databases">
        <title>Tritrichomonas musculus Genome.</title>
        <authorList>
            <person name="Alves-Ferreira E."/>
            <person name="Grigg M."/>
            <person name="Lorenzi H."/>
            <person name="Galac M."/>
        </authorList>
    </citation>
    <scope>NUCLEOTIDE SEQUENCE [LARGE SCALE GENOMIC DNA]</scope>
    <source>
        <strain evidence="5 6">EAF2021</strain>
    </source>
</reference>
<accession>A0ABR2K7V9</accession>
<evidence type="ECO:0000313" key="6">
    <source>
        <dbReference type="Proteomes" id="UP001470230"/>
    </source>
</evidence>
<dbReference type="EMBL" id="JAPFFF010000006">
    <property type="protein sequence ID" value="KAK8886933.1"/>
    <property type="molecule type" value="Genomic_DNA"/>
</dbReference>
<sequence>MSQSQPVVLTAGYDAVVVASPIFSNQNSPNIKNISTSVSQVNRIVVAPDNRVALATNPYVLIYDIFKQTRFQYNGHSTNVTDIIFAKDYIYTCSEDRTWRIWGGQQQCLKKVQTGSALNAIALTQDSRYIFTANEKGQVEMYDTKSTMNKAIATIKLAQPPIRSIALSQDNKRLIAACHDGTLFVLGINLSASSGSTSSNSSPSPASPALSTTNISSSSSSSLSNSIFTEICRFEAHNDVILRCAISPDQKTFITTSADSTAKIWDFENYQLKFTLTDPTQEKWIWDAAYTRDSQYVVTAGTDKTCRTWSLKDGTKVASSNSHSKGITALALFYS</sequence>
<dbReference type="InterPro" id="IPR037588">
    <property type="entry name" value="MLST8"/>
</dbReference>